<dbReference type="AlphaFoldDB" id="A0A0W0ZAE2"/>
<dbReference type="STRING" id="452.Lspi_0462"/>
<dbReference type="PATRIC" id="fig|452.5.peg.503"/>
<accession>A0A0W0ZAE2</accession>
<keyword evidence="4" id="KW-1185">Reference proteome</keyword>
<gene>
    <name evidence="3" type="ORF">Lspi_0462</name>
</gene>
<keyword evidence="2" id="KW-0732">Signal</keyword>
<feature type="chain" id="PRO_5006918495" evidence="2">
    <location>
        <begin position="20"/>
        <end position="72"/>
    </location>
</feature>
<proteinExistence type="predicted"/>
<dbReference type="PROSITE" id="PS51257">
    <property type="entry name" value="PROKAR_LIPOPROTEIN"/>
    <property type="match status" value="1"/>
</dbReference>
<reference evidence="3 4" key="1">
    <citation type="submission" date="2015-11" db="EMBL/GenBank/DDBJ databases">
        <title>Genomic analysis of 38 Legionella species identifies large and diverse effector repertoires.</title>
        <authorList>
            <person name="Burstein D."/>
            <person name="Amaro F."/>
            <person name="Zusman T."/>
            <person name="Lifshitz Z."/>
            <person name="Cohen O."/>
            <person name="Gilbert J.A."/>
            <person name="Pupko T."/>
            <person name="Shuman H.A."/>
            <person name="Segal G."/>
        </authorList>
    </citation>
    <scope>NUCLEOTIDE SEQUENCE [LARGE SCALE GENOMIC DNA]</scope>
    <source>
        <strain evidence="3 4">Mt.St.Helens-9</strain>
    </source>
</reference>
<evidence type="ECO:0000313" key="4">
    <source>
        <dbReference type="Proteomes" id="UP000054877"/>
    </source>
</evidence>
<organism evidence="3 4">
    <name type="scientific">Legionella spiritensis</name>
    <dbReference type="NCBI Taxonomy" id="452"/>
    <lineage>
        <taxon>Bacteria</taxon>
        <taxon>Pseudomonadati</taxon>
        <taxon>Pseudomonadota</taxon>
        <taxon>Gammaproteobacteria</taxon>
        <taxon>Legionellales</taxon>
        <taxon>Legionellaceae</taxon>
        <taxon>Legionella</taxon>
    </lineage>
</organism>
<feature type="compositionally biased region" description="Low complexity" evidence="1">
    <location>
        <begin position="40"/>
        <end position="53"/>
    </location>
</feature>
<evidence type="ECO:0000256" key="1">
    <source>
        <dbReference type="SAM" id="MobiDB-lite"/>
    </source>
</evidence>
<comment type="caution">
    <text evidence="3">The sequence shown here is derived from an EMBL/GenBank/DDBJ whole genome shotgun (WGS) entry which is preliminary data.</text>
</comment>
<feature type="compositionally biased region" description="Polar residues" evidence="1">
    <location>
        <begin position="54"/>
        <end position="72"/>
    </location>
</feature>
<protein>
    <submittedName>
        <fullName evidence="3">Uncharacterized protein</fullName>
    </submittedName>
</protein>
<dbReference type="Proteomes" id="UP000054877">
    <property type="component" value="Unassembled WGS sequence"/>
</dbReference>
<sequence>MKRFALAAMAGLMTLFLYACDSAEKKAEDNAATTVEQSNGQPAQPGQPATQPGSNSATPAGNNAVQDNSQPE</sequence>
<dbReference type="EMBL" id="LNYX01000005">
    <property type="protein sequence ID" value="KTD65750.1"/>
    <property type="molecule type" value="Genomic_DNA"/>
</dbReference>
<feature type="signal peptide" evidence="2">
    <location>
        <begin position="1"/>
        <end position="19"/>
    </location>
</feature>
<dbReference type="RefSeq" id="WP_058482401.1">
    <property type="nucleotide sequence ID" value="NZ_CAAAII010000003.1"/>
</dbReference>
<evidence type="ECO:0000313" key="3">
    <source>
        <dbReference type="EMBL" id="KTD65750.1"/>
    </source>
</evidence>
<name>A0A0W0ZAE2_LEGSP</name>
<evidence type="ECO:0000256" key="2">
    <source>
        <dbReference type="SAM" id="SignalP"/>
    </source>
</evidence>
<feature type="region of interest" description="Disordered" evidence="1">
    <location>
        <begin position="26"/>
        <end position="72"/>
    </location>
</feature>